<dbReference type="InterPro" id="IPR050662">
    <property type="entry name" value="Sec-metab_biosynth-thioest"/>
</dbReference>
<dbReference type="PANTHER" id="PTHR23131">
    <property type="entry name" value="ENDORIBONUCLEASE LACTB2"/>
    <property type="match status" value="1"/>
</dbReference>
<reference evidence="1 2" key="1">
    <citation type="submission" date="2020-06" db="EMBL/GenBank/DDBJ databases">
        <title>Transcriptomic and genomic resources for Thalictrum thalictroides and T. hernandezii: Facilitating candidate gene discovery in an emerging model plant lineage.</title>
        <authorList>
            <person name="Arias T."/>
            <person name="Riano-Pachon D.M."/>
            <person name="Di Stilio V.S."/>
        </authorList>
    </citation>
    <scope>NUCLEOTIDE SEQUENCE [LARGE SCALE GENOMIC DNA]</scope>
    <source>
        <strain evidence="2">cv. WT478/WT964</strain>
        <tissue evidence="1">Leaves</tissue>
    </source>
</reference>
<keyword evidence="1" id="KW-0378">Hydrolase</keyword>
<dbReference type="Gene3D" id="3.60.15.10">
    <property type="entry name" value="Ribonuclease Z/Hydroxyacylglutathione hydrolase-like"/>
    <property type="match status" value="1"/>
</dbReference>
<dbReference type="PANTHER" id="PTHR23131:SF0">
    <property type="entry name" value="ENDORIBONUCLEASE LACTB2"/>
    <property type="match status" value="1"/>
</dbReference>
<evidence type="ECO:0000313" key="1">
    <source>
        <dbReference type="EMBL" id="KAF5194505.1"/>
    </source>
</evidence>
<gene>
    <name evidence="1" type="ORF">FRX31_015908</name>
</gene>
<dbReference type="EMBL" id="JABWDY010018614">
    <property type="protein sequence ID" value="KAF5194505.1"/>
    <property type="molecule type" value="Genomic_DNA"/>
</dbReference>
<dbReference type="InterPro" id="IPR036866">
    <property type="entry name" value="RibonucZ/Hydroxyglut_hydro"/>
</dbReference>
<sequence>MATIPIYKLVLIINNSSNEHDEFLLVKQTPPPIFQDEEYDSFVDSALWDLPSAQLNPLEQGTLSQVLIKGANSCSNKLDLSKFDLNSALSQVLLQLGLDNTIDGNWEFSKYVEEPEFGPGPPIHTVFITGKLRLEDDKSQDVFKWKSIESCLDYLLEVKPLTDRVGPLMVVGLLNDPAESGRCKIPPTLLCKEYPPGVKLVPMGSRTAKPFHTTNLIIIESDNVTDGCGDKDFSAFSAYGDALIVDPGCRSQFHSELMEIVASLPRKLLVFVTHHHHDHVDGKFSKKY</sequence>
<protein>
    <submittedName>
        <fullName evidence="1">Metallo-hydrolase/oxidoreductase superfamily protein</fullName>
    </submittedName>
</protein>
<dbReference type="GO" id="GO:0009536">
    <property type="term" value="C:plastid"/>
    <property type="evidence" value="ECO:0007669"/>
    <property type="project" value="TreeGrafter"/>
</dbReference>
<dbReference type="Proteomes" id="UP000554482">
    <property type="component" value="Unassembled WGS sequence"/>
</dbReference>
<comment type="caution">
    <text evidence="1">The sequence shown here is derived from an EMBL/GenBank/DDBJ whole genome shotgun (WGS) entry which is preliminary data.</text>
</comment>
<organism evidence="1 2">
    <name type="scientific">Thalictrum thalictroides</name>
    <name type="common">Rue-anemone</name>
    <name type="synonym">Anemone thalictroides</name>
    <dbReference type="NCBI Taxonomy" id="46969"/>
    <lineage>
        <taxon>Eukaryota</taxon>
        <taxon>Viridiplantae</taxon>
        <taxon>Streptophyta</taxon>
        <taxon>Embryophyta</taxon>
        <taxon>Tracheophyta</taxon>
        <taxon>Spermatophyta</taxon>
        <taxon>Magnoliopsida</taxon>
        <taxon>Ranunculales</taxon>
        <taxon>Ranunculaceae</taxon>
        <taxon>Thalictroideae</taxon>
        <taxon>Thalictrum</taxon>
    </lineage>
</organism>
<evidence type="ECO:0000313" key="2">
    <source>
        <dbReference type="Proteomes" id="UP000554482"/>
    </source>
</evidence>
<dbReference type="AlphaFoldDB" id="A0A7J6WDS0"/>
<dbReference type="SUPFAM" id="SSF56281">
    <property type="entry name" value="Metallo-hydrolase/oxidoreductase"/>
    <property type="match status" value="1"/>
</dbReference>
<accession>A0A7J6WDS0</accession>
<name>A0A7J6WDS0_THATH</name>
<dbReference type="OrthoDB" id="17458at2759"/>
<dbReference type="GO" id="GO:0016787">
    <property type="term" value="F:hydrolase activity"/>
    <property type="evidence" value="ECO:0007669"/>
    <property type="project" value="UniProtKB-KW"/>
</dbReference>
<proteinExistence type="predicted"/>
<keyword evidence="2" id="KW-1185">Reference proteome</keyword>